<accession>A0A9Q3GFZ7</accession>
<protein>
    <submittedName>
        <fullName evidence="2">Uncharacterized protein</fullName>
    </submittedName>
</protein>
<comment type="caution">
    <text evidence="2">The sequence shown here is derived from an EMBL/GenBank/DDBJ whole genome shotgun (WGS) entry which is preliminary data.</text>
</comment>
<keyword evidence="3" id="KW-1185">Reference proteome</keyword>
<sequence length="112" mass="12992">MASHHSESKKSVSKDHHSSQSLVVSRRRQEQDVLKPEAERVIPHDPEVFLINERNAQEQEIFLSRPGRISSPIIRIEIPLKMNIVLLHLRATSTEISCGFKFPNFQKKWKIV</sequence>
<evidence type="ECO:0000313" key="3">
    <source>
        <dbReference type="Proteomes" id="UP000765509"/>
    </source>
</evidence>
<evidence type="ECO:0000256" key="1">
    <source>
        <dbReference type="SAM" id="MobiDB-lite"/>
    </source>
</evidence>
<dbReference type="EMBL" id="AVOT02001221">
    <property type="protein sequence ID" value="MBW0466148.1"/>
    <property type="molecule type" value="Genomic_DNA"/>
</dbReference>
<dbReference type="AlphaFoldDB" id="A0A9Q3GFZ7"/>
<feature type="compositionally biased region" description="Basic and acidic residues" evidence="1">
    <location>
        <begin position="27"/>
        <end position="37"/>
    </location>
</feature>
<proteinExistence type="predicted"/>
<feature type="region of interest" description="Disordered" evidence="1">
    <location>
        <begin position="1"/>
        <end position="37"/>
    </location>
</feature>
<feature type="compositionally biased region" description="Basic and acidic residues" evidence="1">
    <location>
        <begin position="1"/>
        <end position="18"/>
    </location>
</feature>
<name>A0A9Q3GFZ7_9BASI</name>
<organism evidence="2 3">
    <name type="scientific">Austropuccinia psidii MF-1</name>
    <dbReference type="NCBI Taxonomy" id="1389203"/>
    <lineage>
        <taxon>Eukaryota</taxon>
        <taxon>Fungi</taxon>
        <taxon>Dikarya</taxon>
        <taxon>Basidiomycota</taxon>
        <taxon>Pucciniomycotina</taxon>
        <taxon>Pucciniomycetes</taxon>
        <taxon>Pucciniales</taxon>
        <taxon>Sphaerophragmiaceae</taxon>
        <taxon>Austropuccinia</taxon>
    </lineage>
</organism>
<gene>
    <name evidence="2" type="ORF">O181_005863</name>
</gene>
<reference evidence="2" key="1">
    <citation type="submission" date="2021-03" db="EMBL/GenBank/DDBJ databases">
        <title>Draft genome sequence of rust myrtle Austropuccinia psidii MF-1, a brazilian biotype.</title>
        <authorList>
            <person name="Quecine M.C."/>
            <person name="Pachon D.M.R."/>
            <person name="Bonatelli M.L."/>
            <person name="Correr F.H."/>
            <person name="Franceschini L.M."/>
            <person name="Leite T.F."/>
            <person name="Margarido G.R.A."/>
            <person name="Almeida C.A."/>
            <person name="Ferrarezi J.A."/>
            <person name="Labate C.A."/>
        </authorList>
    </citation>
    <scope>NUCLEOTIDE SEQUENCE</scope>
    <source>
        <strain evidence="2">MF-1</strain>
    </source>
</reference>
<evidence type="ECO:0000313" key="2">
    <source>
        <dbReference type="EMBL" id="MBW0466148.1"/>
    </source>
</evidence>
<dbReference type="Proteomes" id="UP000765509">
    <property type="component" value="Unassembled WGS sequence"/>
</dbReference>